<dbReference type="GO" id="GO:0005634">
    <property type="term" value="C:nucleus"/>
    <property type="evidence" value="ECO:0007669"/>
    <property type="project" value="UniProtKB-SubCell"/>
</dbReference>
<evidence type="ECO:0000256" key="3">
    <source>
        <dbReference type="ARBA" id="ARBA00022737"/>
    </source>
</evidence>
<keyword evidence="2" id="KW-0479">Metal-binding</keyword>
<evidence type="ECO:0000256" key="8">
    <source>
        <dbReference type="ARBA" id="ARBA00023163"/>
    </source>
</evidence>
<evidence type="ECO:0000256" key="10">
    <source>
        <dbReference type="PROSITE-ProRule" id="PRU00042"/>
    </source>
</evidence>
<evidence type="ECO:0000313" key="13">
    <source>
        <dbReference type="Proteomes" id="UP000694680"/>
    </source>
</evidence>
<dbReference type="GO" id="GO:0003677">
    <property type="term" value="F:DNA binding"/>
    <property type="evidence" value="ECO:0007669"/>
    <property type="project" value="UniProtKB-KW"/>
</dbReference>
<dbReference type="SMART" id="SM00355">
    <property type="entry name" value="ZnF_C2H2"/>
    <property type="match status" value="1"/>
</dbReference>
<protein>
    <recommendedName>
        <fullName evidence="11">C2H2-type domain-containing protein</fullName>
    </recommendedName>
</protein>
<keyword evidence="13" id="KW-1185">Reference proteome</keyword>
<dbReference type="Ensembl" id="ENSGWIT00000036051.1">
    <property type="protein sequence ID" value="ENSGWIP00000033147.1"/>
    <property type="gene ID" value="ENSGWIG00000017033.1"/>
</dbReference>
<dbReference type="PROSITE" id="PS50157">
    <property type="entry name" value="ZINC_FINGER_C2H2_2"/>
    <property type="match status" value="1"/>
</dbReference>
<dbReference type="InterPro" id="IPR036236">
    <property type="entry name" value="Znf_C2H2_sf"/>
</dbReference>
<dbReference type="Pfam" id="PF00096">
    <property type="entry name" value="zf-C2H2"/>
    <property type="match status" value="1"/>
</dbReference>
<sequence>MNVERLLVDLEPSVYMSSFIVESKLTDVKTFTHRSHLTLHMQTHSRTELYRCDHCGKIYKHKRTLIIHLRSHTGHEVCGLKEKINTMISWKGSRKKFPFVHFLYRIYIL</sequence>
<keyword evidence="7" id="KW-0238">DNA-binding</keyword>
<feature type="domain" description="C2H2-type" evidence="11">
    <location>
        <begin position="50"/>
        <end position="77"/>
    </location>
</feature>
<evidence type="ECO:0000259" key="11">
    <source>
        <dbReference type="PROSITE" id="PS50157"/>
    </source>
</evidence>
<evidence type="ECO:0000256" key="7">
    <source>
        <dbReference type="ARBA" id="ARBA00023125"/>
    </source>
</evidence>
<dbReference type="PROSITE" id="PS00028">
    <property type="entry name" value="ZINC_FINGER_C2H2_1"/>
    <property type="match status" value="1"/>
</dbReference>
<evidence type="ECO:0000256" key="6">
    <source>
        <dbReference type="ARBA" id="ARBA00023015"/>
    </source>
</evidence>
<reference evidence="12" key="1">
    <citation type="submission" date="2025-08" db="UniProtKB">
        <authorList>
            <consortium name="Ensembl"/>
        </authorList>
    </citation>
    <scope>IDENTIFICATION</scope>
</reference>
<keyword evidence="8" id="KW-0804">Transcription</keyword>
<keyword evidence="6" id="KW-0805">Transcription regulation</keyword>
<evidence type="ECO:0000313" key="12">
    <source>
        <dbReference type="Ensembl" id="ENSGWIP00000033147.1"/>
    </source>
</evidence>
<organism evidence="12 13">
    <name type="scientific">Gouania willdenowi</name>
    <name type="common">Blunt-snouted clingfish</name>
    <name type="synonym">Lepadogaster willdenowi</name>
    <dbReference type="NCBI Taxonomy" id="441366"/>
    <lineage>
        <taxon>Eukaryota</taxon>
        <taxon>Metazoa</taxon>
        <taxon>Chordata</taxon>
        <taxon>Craniata</taxon>
        <taxon>Vertebrata</taxon>
        <taxon>Euteleostomi</taxon>
        <taxon>Actinopterygii</taxon>
        <taxon>Neopterygii</taxon>
        <taxon>Teleostei</taxon>
        <taxon>Neoteleostei</taxon>
        <taxon>Acanthomorphata</taxon>
        <taxon>Ovalentaria</taxon>
        <taxon>Blenniimorphae</taxon>
        <taxon>Blenniiformes</taxon>
        <taxon>Gobiesocoidei</taxon>
        <taxon>Gobiesocidae</taxon>
        <taxon>Gobiesocinae</taxon>
        <taxon>Gouania</taxon>
    </lineage>
</organism>
<dbReference type="Proteomes" id="UP000694680">
    <property type="component" value="Unassembled WGS sequence"/>
</dbReference>
<dbReference type="SUPFAM" id="SSF57667">
    <property type="entry name" value="beta-beta-alpha zinc fingers"/>
    <property type="match status" value="1"/>
</dbReference>
<keyword evidence="9" id="KW-0539">Nucleus</keyword>
<dbReference type="InterPro" id="IPR013087">
    <property type="entry name" value="Znf_C2H2_type"/>
</dbReference>
<evidence type="ECO:0000256" key="9">
    <source>
        <dbReference type="ARBA" id="ARBA00023242"/>
    </source>
</evidence>
<keyword evidence="4 10" id="KW-0863">Zinc-finger</keyword>
<evidence type="ECO:0000256" key="4">
    <source>
        <dbReference type="ARBA" id="ARBA00022771"/>
    </source>
</evidence>
<dbReference type="FunFam" id="3.30.160.60:FF:000149">
    <property type="entry name" value="Zinc finger protein 569"/>
    <property type="match status" value="1"/>
</dbReference>
<dbReference type="Gene3D" id="3.30.160.60">
    <property type="entry name" value="Classic Zinc Finger"/>
    <property type="match status" value="1"/>
</dbReference>
<keyword evidence="3" id="KW-0677">Repeat</keyword>
<evidence type="ECO:0000256" key="5">
    <source>
        <dbReference type="ARBA" id="ARBA00022833"/>
    </source>
</evidence>
<comment type="subcellular location">
    <subcellularLocation>
        <location evidence="1">Nucleus</location>
    </subcellularLocation>
</comment>
<accession>A0A8C5GNR9</accession>
<name>A0A8C5GNR9_GOUWI</name>
<dbReference type="GO" id="GO:0008270">
    <property type="term" value="F:zinc ion binding"/>
    <property type="evidence" value="ECO:0007669"/>
    <property type="project" value="UniProtKB-KW"/>
</dbReference>
<proteinExistence type="predicted"/>
<dbReference type="AlphaFoldDB" id="A0A8C5GNR9"/>
<evidence type="ECO:0000256" key="2">
    <source>
        <dbReference type="ARBA" id="ARBA00022723"/>
    </source>
</evidence>
<evidence type="ECO:0000256" key="1">
    <source>
        <dbReference type="ARBA" id="ARBA00004123"/>
    </source>
</evidence>
<keyword evidence="5" id="KW-0862">Zinc</keyword>
<reference evidence="12" key="2">
    <citation type="submission" date="2025-09" db="UniProtKB">
        <authorList>
            <consortium name="Ensembl"/>
        </authorList>
    </citation>
    <scope>IDENTIFICATION</scope>
</reference>